<reference evidence="2" key="1">
    <citation type="submission" date="2023-08" db="EMBL/GenBank/DDBJ databases">
        <authorList>
            <person name="Alioto T."/>
            <person name="Alioto T."/>
            <person name="Gomez Garrido J."/>
        </authorList>
    </citation>
    <scope>NUCLEOTIDE SEQUENCE</scope>
</reference>
<dbReference type="Proteomes" id="UP001162480">
    <property type="component" value="Chromosome 16"/>
</dbReference>
<feature type="compositionally biased region" description="Polar residues" evidence="1">
    <location>
        <begin position="53"/>
        <end position="62"/>
    </location>
</feature>
<feature type="compositionally biased region" description="Basic and acidic residues" evidence="1">
    <location>
        <begin position="28"/>
        <end position="43"/>
    </location>
</feature>
<dbReference type="AlphaFoldDB" id="A0AA36BJM1"/>
<evidence type="ECO:0000313" key="3">
    <source>
        <dbReference type="Proteomes" id="UP001162480"/>
    </source>
</evidence>
<protein>
    <submittedName>
        <fullName evidence="2">Uncharacterized protein</fullName>
    </submittedName>
</protein>
<organism evidence="2 3">
    <name type="scientific">Octopus vulgaris</name>
    <name type="common">Common octopus</name>
    <dbReference type="NCBI Taxonomy" id="6645"/>
    <lineage>
        <taxon>Eukaryota</taxon>
        <taxon>Metazoa</taxon>
        <taxon>Spiralia</taxon>
        <taxon>Lophotrochozoa</taxon>
        <taxon>Mollusca</taxon>
        <taxon>Cephalopoda</taxon>
        <taxon>Coleoidea</taxon>
        <taxon>Octopodiformes</taxon>
        <taxon>Octopoda</taxon>
        <taxon>Incirrata</taxon>
        <taxon>Octopodidae</taxon>
        <taxon>Octopus</taxon>
    </lineage>
</organism>
<evidence type="ECO:0000256" key="1">
    <source>
        <dbReference type="SAM" id="MobiDB-lite"/>
    </source>
</evidence>
<gene>
    <name evidence="2" type="ORF">OCTVUL_1B030928</name>
</gene>
<evidence type="ECO:0000313" key="2">
    <source>
        <dbReference type="EMBL" id="CAI9734672.1"/>
    </source>
</evidence>
<keyword evidence="3" id="KW-1185">Reference proteome</keyword>
<proteinExistence type="predicted"/>
<accession>A0AA36BJM1</accession>
<name>A0AA36BJM1_OCTVU</name>
<feature type="region of interest" description="Disordered" evidence="1">
    <location>
        <begin position="28"/>
        <end position="76"/>
    </location>
</feature>
<sequence length="116" mass="13478">MLGGIFFRNKRRIDSEITSIKHAAENDLNIRRKGNEEPDKESNSPRVSFERLPSNQNTQTLGEINCNDPYKDNEENGNETIFEDYTFAEEHIESMTELKQKILNKLAVVRHANMHD</sequence>
<dbReference type="EMBL" id="OX597829">
    <property type="protein sequence ID" value="CAI9734672.1"/>
    <property type="molecule type" value="Genomic_DNA"/>
</dbReference>